<feature type="domain" description="N-acetyltransferase" evidence="1">
    <location>
        <begin position="1"/>
        <end position="146"/>
    </location>
</feature>
<dbReference type="Pfam" id="PF00583">
    <property type="entry name" value="Acetyltransf_1"/>
    <property type="match status" value="1"/>
</dbReference>
<dbReference type="InterPro" id="IPR000182">
    <property type="entry name" value="GNAT_dom"/>
</dbReference>
<accession>A0A2H0N5J2</accession>
<dbReference type="Proteomes" id="UP000229600">
    <property type="component" value="Unassembled WGS sequence"/>
</dbReference>
<organism evidence="2 3">
    <name type="scientific">Candidatus Magasanikbacteria bacterium CG11_big_fil_rev_8_21_14_0_20_39_34</name>
    <dbReference type="NCBI Taxonomy" id="1974653"/>
    <lineage>
        <taxon>Bacteria</taxon>
        <taxon>Candidatus Magasanikiibacteriota</taxon>
    </lineage>
</organism>
<name>A0A2H0N5J2_9BACT</name>
<dbReference type="AlphaFoldDB" id="A0A2H0N5J2"/>
<dbReference type="GO" id="GO:0016747">
    <property type="term" value="F:acyltransferase activity, transferring groups other than amino-acyl groups"/>
    <property type="evidence" value="ECO:0007669"/>
    <property type="project" value="InterPro"/>
</dbReference>
<evidence type="ECO:0000313" key="2">
    <source>
        <dbReference type="EMBL" id="PIR04148.1"/>
    </source>
</evidence>
<dbReference type="CDD" id="cd04301">
    <property type="entry name" value="NAT_SF"/>
    <property type="match status" value="1"/>
</dbReference>
<dbReference type="InterPro" id="IPR016181">
    <property type="entry name" value="Acyl_CoA_acyltransferase"/>
</dbReference>
<proteinExistence type="predicted"/>
<dbReference type="EMBL" id="PCWN01000007">
    <property type="protein sequence ID" value="PIR04148.1"/>
    <property type="molecule type" value="Genomic_DNA"/>
</dbReference>
<dbReference type="SUPFAM" id="SSF55729">
    <property type="entry name" value="Acyl-CoA N-acyltransferases (Nat)"/>
    <property type="match status" value="1"/>
</dbReference>
<dbReference type="PROSITE" id="PS51186">
    <property type="entry name" value="GNAT"/>
    <property type="match status" value="1"/>
</dbReference>
<evidence type="ECO:0000313" key="3">
    <source>
        <dbReference type="Proteomes" id="UP000229600"/>
    </source>
</evidence>
<dbReference type="Gene3D" id="3.40.630.30">
    <property type="match status" value="1"/>
</dbReference>
<sequence>MIVRESPIGDIVRVNRTVKEFTDTGTFDEEYFLQRCQGKTSLFLCAYEGDEPIGYSVWYDKEGDGAFYCWMAGVNPEYRRKGILSAMIDFGIDFAQKRGYSHMTIKTRNSRREMLSYLVSHGFCIVSVEPAESVQENRILFSKDLALKQGKS</sequence>
<evidence type="ECO:0000259" key="1">
    <source>
        <dbReference type="PROSITE" id="PS51186"/>
    </source>
</evidence>
<reference evidence="2 3" key="1">
    <citation type="submission" date="2017-09" db="EMBL/GenBank/DDBJ databases">
        <title>Depth-based differentiation of microbial function through sediment-hosted aquifers and enrichment of novel symbionts in the deep terrestrial subsurface.</title>
        <authorList>
            <person name="Probst A.J."/>
            <person name="Ladd B."/>
            <person name="Jarett J.K."/>
            <person name="Geller-Mcgrath D.E."/>
            <person name="Sieber C.M."/>
            <person name="Emerson J.B."/>
            <person name="Anantharaman K."/>
            <person name="Thomas B.C."/>
            <person name="Malmstrom R."/>
            <person name="Stieglmeier M."/>
            <person name="Klingl A."/>
            <person name="Woyke T."/>
            <person name="Ryan C.M."/>
            <person name="Banfield J.F."/>
        </authorList>
    </citation>
    <scope>NUCLEOTIDE SEQUENCE [LARGE SCALE GENOMIC DNA]</scope>
    <source>
        <strain evidence="2">CG11_big_fil_rev_8_21_14_0_20_39_34</strain>
    </source>
</reference>
<protein>
    <recommendedName>
        <fullName evidence="1">N-acetyltransferase domain-containing protein</fullName>
    </recommendedName>
</protein>
<comment type="caution">
    <text evidence="2">The sequence shown here is derived from an EMBL/GenBank/DDBJ whole genome shotgun (WGS) entry which is preliminary data.</text>
</comment>
<gene>
    <name evidence="2" type="ORF">COV59_03110</name>
</gene>